<dbReference type="SMART" id="SM00895">
    <property type="entry name" value="FCD"/>
    <property type="match status" value="1"/>
</dbReference>
<dbReference type="GO" id="GO:0003677">
    <property type="term" value="F:DNA binding"/>
    <property type="evidence" value="ECO:0007669"/>
    <property type="project" value="UniProtKB-KW"/>
</dbReference>
<organism evidence="4 5">
    <name type="scientific">Staphylococcus piscifermentans</name>
    <dbReference type="NCBI Taxonomy" id="70258"/>
    <lineage>
        <taxon>Bacteria</taxon>
        <taxon>Bacillati</taxon>
        <taxon>Bacillota</taxon>
        <taxon>Bacilli</taxon>
        <taxon>Bacillales</taxon>
        <taxon>Staphylococcaceae</taxon>
        <taxon>Staphylococcus</taxon>
    </lineage>
</organism>
<dbReference type="PANTHER" id="PTHR43537">
    <property type="entry name" value="TRANSCRIPTIONAL REGULATOR, GNTR FAMILY"/>
    <property type="match status" value="1"/>
</dbReference>
<evidence type="ECO:0000313" key="5">
    <source>
        <dbReference type="Proteomes" id="UP000321736"/>
    </source>
</evidence>
<keyword evidence="3" id="KW-0804">Transcription</keyword>
<dbReference type="OrthoDB" id="9782299at2"/>
<dbReference type="AlphaFoldDB" id="A0A239TT40"/>
<evidence type="ECO:0000313" key="4">
    <source>
        <dbReference type="EMBL" id="GEP84915.1"/>
    </source>
</evidence>
<sequence>MKISKTKIYEKIADIILEQIKSGEYAVGDKLPSIQALSKEYGVSVASVREAFNALRTIGVIEIKQGYGTFVTKQEPVFFNLEETSLTHRQVEELLELRAIVELATVKKAATHSTTDDLAEMEAALKMMERAVTDGTSGEAADLKFHLAIAKAAQNSMLFDLMNNISDVIQETMRETRKVYLFNKQKTLKRLYDEHLKIYHALTNKDAEAAEAYMSAHLEEVQQTILQNINKSPIQ</sequence>
<dbReference type="PROSITE" id="PS50949">
    <property type="entry name" value="HTH_GNTR"/>
    <property type="match status" value="1"/>
</dbReference>
<evidence type="ECO:0000256" key="1">
    <source>
        <dbReference type="ARBA" id="ARBA00023015"/>
    </source>
</evidence>
<evidence type="ECO:0000256" key="2">
    <source>
        <dbReference type="ARBA" id="ARBA00023125"/>
    </source>
</evidence>
<comment type="caution">
    <text evidence="4">The sequence shown here is derived from an EMBL/GenBank/DDBJ whole genome shotgun (WGS) entry which is preliminary data.</text>
</comment>
<dbReference type="Proteomes" id="UP000321736">
    <property type="component" value="Unassembled WGS sequence"/>
</dbReference>
<dbReference type="EMBL" id="BKAR01000017">
    <property type="protein sequence ID" value="GEP84915.1"/>
    <property type="molecule type" value="Genomic_DNA"/>
</dbReference>
<gene>
    <name evidence="4" type="primary">lutR</name>
    <name evidence="4" type="ORF">SPI02_15000</name>
</gene>
<dbReference type="SUPFAM" id="SSF46785">
    <property type="entry name" value="Winged helix' DNA-binding domain"/>
    <property type="match status" value="1"/>
</dbReference>
<dbReference type="InterPro" id="IPR000524">
    <property type="entry name" value="Tscrpt_reg_HTH_GntR"/>
</dbReference>
<dbReference type="PANTHER" id="PTHR43537:SF5">
    <property type="entry name" value="UXU OPERON TRANSCRIPTIONAL REGULATOR"/>
    <property type="match status" value="1"/>
</dbReference>
<dbReference type="InterPro" id="IPR036388">
    <property type="entry name" value="WH-like_DNA-bd_sf"/>
</dbReference>
<dbReference type="Gene3D" id="1.10.10.10">
    <property type="entry name" value="Winged helix-like DNA-binding domain superfamily/Winged helix DNA-binding domain"/>
    <property type="match status" value="1"/>
</dbReference>
<dbReference type="Gene3D" id="1.20.120.530">
    <property type="entry name" value="GntR ligand-binding domain-like"/>
    <property type="match status" value="1"/>
</dbReference>
<keyword evidence="2" id="KW-0238">DNA-binding</keyword>
<keyword evidence="5" id="KW-1185">Reference proteome</keyword>
<dbReference type="CDD" id="cd07377">
    <property type="entry name" value="WHTH_GntR"/>
    <property type="match status" value="1"/>
</dbReference>
<dbReference type="InterPro" id="IPR008920">
    <property type="entry name" value="TF_FadR/GntR_C"/>
</dbReference>
<keyword evidence="1" id="KW-0805">Transcription regulation</keyword>
<reference evidence="4 5" key="1">
    <citation type="submission" date="2019-07" db="EMBL/GenBank/DDBJ databases">
        <title>Whole genome shotgun sequence of Staphylococcus piscifermentans NBRC 109625.</title>
        <authorList>
            <person name="Hosoyama A."/>
            <person name="Uohara A."/>
            <person name="Ohji S."/>
            <person name="Ichikawa N."/>
        </authorList>
    </citation>
    <scope>NUCLEOTIDE SEQUENCE [LARGE SCALE GENOMIC DNA]</scope>
    <source>
        <strain evidence="4 5">NBRC 109625</strain>
    </source>
</reference>
<dbReference type="InterPro" id="IPR011711">
    <property type="entry name" value="GntR_C"/>
</dbReference>
<accession>A0A239TT40</accession>
<dbReference type="Pfam" id="PF07729">
    <property type="entry name" value="FCD"/>
    <property type="match status" value="1"/>
</dbReference>
<name>A0A239TT40_9STAP</name>
<proteinExistence type="predicted"/>
<dbReference type="InterPro" id="IPR036390">
    <property type="entry name" value="WH_DNA-bd_sf"/>
</dbReference>
<dbReference type="Pfam" id="PF00392">
    <property type="entry name" value="GntR"/>
    <property type="match status" value="1"/>
</dbReference>
<dbReference type="RefSeq" id="WP_095104168.1">
    <property type="nucleotide sequence ID" value="NZ_BKAR01000017.1"/>
</dbReference>
<evidence type="ECO:0000256" key="3">
    <source>
        <dbReference type="ARBA" id="ARBA00023163"/>
    </source>
</evidence>
<dbReference type="GO" id="GO:0003700">
    <property type="term" value="F:DNA-binding transcription factor activity"/>
    <property type="evidence" value="ECO:0007669"/>
    <property type="project" value="InterPro"/>
</dbReference>
<dbReference type="SUPFAM" id="SSF48008">
    <property type="entry name" value="GntR ligand-binding domain-like"/>
    <property type="match status" value="1"/>
</dbReference>
<dbReference type="SMART" id="SM00345">
    <property type="entry name" value="HTH_GNTR"/>
    <property type="match status" value="1"/>
</dbReference>
<protein>
    <submittedName>
        <fullName evidence="4">HTH-type transcriptional regulator LutR</fullName>
    </submittedName>
</protein>